<dbReference type="Proteomes" id="UP001160499">
    <property type="component" value="Unassembled WGS sequence"/>
</dbReference>
<feature type="region of interest" description="Disordered" evidence="1">
    <location>
        <begin position="133"/>
        <end position="152"/>
    </location>
</feature>
<name>A0ABT6M0H1_9ACTN</name>
<accession>A0ABT6M0H1</accession>
<evidence type="ECO:0000313" key="3">
    <source>
        <dbReference type="Proteomes" id="UP001160499"/>
    </source>
</evidence>
<feature type="region of interest" description="Disordered" evidence="1">
    <location>
        <begin position="1"/>
        <end position="64"/>
    </location>
</feature>
<dbReference type="EMBL" id="JARXVH010000028">
    <property type="protein sequence ID" value="MDH6221998.1"/>
    <property type="molecule type" value="Genomic_DNA"/>
</dbReference>
<proteinExistence type="predicted"/>
<keyword evidence="3" id="KW-1185">Reference proteome</keyword>
<organism evidence="2 3">
    <name type="scientific">Streptomyces pseudovenezuelae</name>
    <dbReference type="NCBI Taxonomy" id="67350"/>
    <lineage>
        <taxon>Bacteria</taxon>
        <taxon>Bacillati</taxon>
        <taxon>Actinomycetota</taxon>
        <taxon>Actinomycetes</taxon>
        <taxon>Kitasatosporales</taxon>
        <taxon>Streptomycetaceae</taxon>
        <taxon>Streptomyces</taxon>
        <taxon>Streptomyces aurantiacus group</taxon>
    </lineage>
</organism>
<sequence>MPPRQGLGGLPPCPRSSRPSQPAPGSRTARVPAGSIRVSKDGCGAVRRDRSPRRRRTTFATQQRPSPLCRLLQTAPLTACARWDNTRAGRCPGAPAPRSPPSPGGFGITLTRQYRRRPLWSSITLRVVPREGGKQRFDRHPRLGRMPQDGPRLDAIHIGSPLPCMREIAVLLQIGNDLLDGPLGKPAPRGDVTYADAVILGDRGQHPGMAGEERPSCVCLGYSTHAPQFRT</sequence>
<feature type="compositionally biased region" description="Low complexity" evidence="1">
    <location>
        <begin position="15"/>
        <end position="27"/>
    </location>
</feature>
<reference evidence="2 3" key="1">
    <citation type="submission" date="2023-04" db="EMBL/GenBank/DDBJ databases">
        <title>Forest soil microbial communities from Buena Vista Peninsula, Colon Province, Panama.</title>
        <authorList>
            <person name="Bouskill N."/>
        </authorList>
    </citation>
    <scope>NUCLEOTIDE SEQUENCE [LARGE SCALE GENOMIC DNA]</scope>
    <source>
        <strain evidence="2 3">GGS1</strain>
    </source>
</reference>
<protein>
    <submittedName>
        <fullName evidence="2">Uncharacterized protein</fullName>
    </submittedName>
</protein>
<gene>
    <name evidence="2" type="ORF">M2283_009345</name>
</gene>
<evidence type="ECO:0000313" key="2">
    <source>
        <dbReference type="EMBL" id="MDH6221998.1"/>
    </source>
</evidence>
<evidence type="ECO:0000256" key="1">
    <source>
        <dbReference type="SAM" id="MobiDB-lite"/>
    </source>
</evidence>
<comment type="caution">
    <text evidence="2">The sequence shown here is derived from an EMBL/GenBank/DDBJ whole genome shotgun (WGS) entry which is preliminary data.</text>
</comment>